<evidence type="ECO:0000256" key="9">
    <source>
        <dbReference type="SAM" id="SignalP"/>
    </source>
</evidence>
<organism evidence="11 12">
    <name type="scientific">Oceanibaculum indicum</name>
    <dbReference type="NCBI Taxonomy" id="526216"/>
    <lineage>
        <taxon>Bacteria</taxon>
        <taxon>Pseudomonadati</taxon>
        <taxon>Pseudomonadota</taxon>
        <taxon>Alphaproteobacteria</taxon>
        <taxon>Rhodospirillales</taxon>
        <taxon>Oceanibaculaceae</taxon>
        <taxon>Oceanibaculum</taxon>
    </lineage>
</organism>
<evidence type="ECO:0000256" key="4">
    <source>
        <dbReference type="ARBA" id="ARBA00018370"/>
    </source>
</evidence>
<accession>A0A420WBX6</accession>
<comment type="caution">
    <text evidence="11">The sequence shown here is derived from an EMBL/GenBank/DDBJ whole genome shotgun (WGS) entry which is preliminary data.</text>
</comment>
<evidence type="ECO:0000259" key="10">
    <source>
        <dbReference type="PROSITE" id="PS50198"/>
    </source>
</evidence>
<evidence type="ECO:0000256" key="3">
    <source>
        <dbReference type="ARBA" id="ARBA00013194"/>
    </source>
</evidence>
<feature type="domain" description="PpiC" evidence="10">
    <location>
        <begin position="148"/>
        <end position="238"/>
    </location>
</feature>
<feature type="chain" id="PRO_5019532345" description="Parvulin-like PPIase" evidence="9">
    <location>
        <begin position="31"/>
        <end position="294"/>
    </location>
</feature>
<dbReference type="SUPFAM" id="SSF109998">
    <property type="entry name" value="Triger factor/SurA peptide-binding domain-like"/>
    <property type="match status" value="1"/>
</dbReference>
<dbReference type="Gene3D" id="3.10.50.40">
    <property type="match status" value="1"/>
</dbReference>
<dbReference type="SUPFAM" id="SSF54534">
    <property type="entry name" value="FKBP-like"/>
    <property type="match status" value="1"/>
</dbReference>
<reference evidence="11 12" key="1">
    <citation type="submission" date="2018-10" db="EMBL/GenBank/DDBJ databases">
        <title>Comparative analysis of microorganisms from saline springs in Andes Mountain Range, Colombia.</title>
        <authorList>
            <person name="Rubin E."/>
        </authorList>
    </citation>
    <scope>NUCLEOTIDE SEQUENCE [LARGE SCALE GENOMIC DNA]</scope>
    <source>
        <strain evidence="11 12">USBA 36</strain>
    </source>
</reference>
<dbReference type="EMBL" id="RBIG01000003">
    <property type="protein sequence ID" value="RKQ68455.1"/>
    <property type="molecule type" value="Genomic_DNA"/>
</dbReference>
<evidence type="ECO:0000256" key="7">
    <source>
        <dbReference type="ARBA" id="ARBA00031484"/>
    </source>
</evidence>
<evidence type="ECO:0000256" key="2">
    <source>
        <dbReference type="ARBA" id="ARBA00007656"/>
    </source>
</evidence>
<feature type="signal peptide" evidence="9">
    <location>
        <begin position="1"/>
        <end position="30"/>
    </location>
</feature>
<dbReference type="InterPro" id="IPR050245">
    <property type="entry name" value="PrsA_foldase"/>
</dbReference>
<dbReference type="GO" id="GO:0003755">
    <property type="term" value="F:peptidyl-prolyl cis-trans isomerase activity"/>
    <property type="evidence" value="ECO:0007669"/>
    <property type="project" value="UniProtKB-KW"/>
</dbReference>
<gene>
    <name evidence="11" type="ORF">BCL74_2935</name>
</gene>
<dbReference type="InterPro" id="IPR046357">
    <property type="entry name" value="PPIase_dom_sf"/>
</dbReference>
<dbReference type="PROSITE" id="PS50198">
    <property type="entry name" value="PPIC_PPIASE_2"/>
    <property type="match status" value="1"/>
</dbReference>
<comment type="similarity">
    <text evidence="2">Belongs to the PpiC/parvulin rotamase family.</text>
</comment>
<dbReference type="AlphaFoldDB" id="A0A420WBX6"/>
<dbReference type="Gene3D" id="1.10.8.1040">
    <property type="match status" value="1"/>
</dbReference>
<dbReference type="Proteomes" id="UP000277424">
    <property type="component" value="Unassembled WGS sequence"/>
</dbReference>
<evidence type="ECO:0000313" key="11">
    <source>
        <dbReference type="EMBL" id="RKQ68455.1"/>
    </source>
</evidence>
<evidence type="ECO:0000256" key="8">
    <source>
        <dbReference type="PROSITE-ProRule" id="PRU00278"/>
    </source>
</evidence>
<keyword evidence="8 11" id="KW-0413">Isomerase</keyword>
<evidence type="ECO:0000313" key="12">
    <source>
        <dbReference type="Proteomes" id="UP000277424"/>
    </source>
</evidence>
<dbReference type="RefSeq" id="WP_121221112.1">
    <property type="nucleotide sequence ID" value="NZ_RBIG01000003.1"/>
</dbReference>
<dbReference type="Pfam" id="PF13616">
    <property type="entry name" value="Rotamase_3"/>
    <property type="match status" value="1"/>
</dbReference>
<protein>
    <recommendedName>
        <fullName evidence="4">Parvulin-like PPIase</fullName>
        <ecNumber evidence="3">5.2.1.8</ecNumber>
    </recommendedName>
    <alternativeName>
        <fullName evidence="6">Peptidyl-prolyl cis-trans isomerase plp</fullName>
    </alternativeName>
    <alternativeName>
        <fullName evidence="7">Rotamase plp</fullName>
    </alternativeName>
</protein>
<dbReference type="InterPro" id="IPR000297">
    <property type="entry name" value="PPIase_PpiC"/>
</dbReference>
<proteinExistence type="inferred from homology"/>
<name>A0A420WBX6_9PROT</name>
<sequence length="294" mass="32072">MRHPLRSFAPAVTGALLGALIGAVAVPALAQQPAASGEADPIVASVDGTKIRQSDIAALVATLPQQYRDIPLQMLFPALLERAIDGELLQREAKAAGMAENPEVKRRVERYRDQLIQEQYLTEKLEAAISEDKVKAEYEKLRAEMPKAEEIRASHILVSDEATAKDIVRELDKGADFAALAKEKSIDPGAANGGDLGYFTAEQMVPEFSAAAFELAPGAYSKEPVKSQFGWHVIKVADRRDVAPPSLEQASEQIRAELAEQEARRILAELRAKATIERFSMDGQPLPPQQTQPK</sequence>
<dbReference type="InterPro" id="IPR027304">
    <property type="entry name" value="Trigger_fact/SurA_dom_sf"/>
</dbReference>
<dbReference type="EC" id="5.2.1.8" evidence="3"/>
<evidence type="ECO:0000256" key="1">
    <source>
        <dbReference type="ARBA" id="ARBA00000971"/>
    </source>
</evidence>
<dbReference type="PANTHER" id="PTHR47245:SF2">
    <property type="entry name" value="PEPTIDYL-PROLYL CIS-TRANS ISOMERASE HP_0175-RELATED"/>
    <property type="match status" value="1"/>
</dbReference>
<evidence type="ECO:0000256" key="6">
    <source>
        <dbReference type="ARBA" id="ARBA00030642"/>
    </source>
</evidence>
<keyword evidence="9" id="KW-0732">Signal</keyword>
<dbReference type="OrthoDB" id="14196at2"/>
<keyword evidence="5 8" id="KW-0697">Rotamase</keyword>
<evidence type="ECO:0000256" key="5">
    <source>
        <dbReference type="ARBA" id="ARBA00023110"/>
    </source>
</evidence>
<comment type="catalytic activity">
    <reaction evidence="1">
        <text>[protein]-peptidylproline (omega=180) = [protein]-peptidylproline (omega=0)</text>
        <dbReference type="Rhea" id="RHEA:16237"/>
        <dbReference type="Rhea" id="RHEA-COMP:10747"/>
        <dbReference type="Rhea" id="RHEA-COMP:10748"/>
        <dbReference type="ChEBI" id="CHEBI:83833"/>
        <dbReference type="ChEBI" id="CHEBI:83834"/>
        <dbReference type="EC" id="5.2.1.8"/>
    </reaction>
</comment>
<dbReference type="PANTHER" id="PTHR47245">
    <property type="entry name" value="PEPTIDYLPROLYL ISOMERASE"/>
    <property type="match status" value="1"/>
</dbReference>